<dbReference type="Gene3D" id="3.10.129.10">
    <property type="entry name" value="Hotdog Thioesterase"/>
    <property type="match status" value="1"/>
</dbReference>
<dbReference type="EMBL" id="JAVDXW010000001">
    <property type="protein sequence ID" value="MDR7303976.1"/>
    <property type="molecule type" value="Genomic_DNA"/>
</dbReference>
<dbReference type="Proteomes" id="UP001180845">
    <property type="component" value="Unassembled WGS sequence"/>
</dbReference>
<accession>A0AAE3ZHE6</accession>
<dbReference type="InterPro" id="IPR029069">
    <property type="entry name" value="HotDog_dom_sf"/>
</dbReference>
<organism evidence="1 2">
    <name type="scientific">Haloactinomyces albus</name>
    <dbReference type="NCBI Taxonomy" id="1352928"/>
    <lineage>
        <taxon>Bacteria</taxon>
        <taxon>Bacillati</taxon>
        <taxon>Actinomycetota</taxon>
        <taxon>Actinomycetes</taxon>
        <taxon>Actinopolysporales</taxon>
        <taxon>Actinopolysporaceae</taxon>
        <taxon>Haloactinomyces</taxon>
    </lineage>
</organism>
<comment type="caution">
    <text evidence="1">The sequence shown here is derived from an EMBL/GenBank/DDBJ whole genome shotgun (WGS) entry which is preliminary data.</text>
</comment>
<name>A0AAE3ZHE6_9ACTN</name>
<protein>
    <recommendedName>
        <fullName evidence="3">N-terminal of MaoC-like dehydratase domain-containing protein</fullName>
    </recommendedName>
</protein>
<reference evidence="1" key="1">
    <citation type="submission" date="2023-07" db="EMBL/GenBank/DDBJ databases">
        <title>Sequencing the genomes of 1000 actinobacteria strains.</title>
        <authorList>
            <person name="Klenk H.-P."/>
        </authorList>
    </citation>
    <scope>NUCLEOTIDE SEQUENCE</scope>
    <source>
        <strain evidence="1">DSM 45977</strain>
    </source>
</reference>
<dbReference type="SUPFAM" id="SSF54637">
    <property type="entry name" value="Thioesterase/thiol ester dehydrase-isomerase"/>
    <property type="match status" value="1"/>
</dbReference>
<evidence type="ECO:0000313" key="1">
    <source>
        <dbReference type="EMBL" id="MDR7303976.1"/>
    </source>
</evidence>
<sequence length="160" mass="17297">MIEASRRAAGVAVAEVPDEAGLAELIGTEFPGGEFTFESWWVRLVNDCSLASPTDEVSSPVFVFLAGTAAMGMSWEQMWAMFGARESDGPMAGETATEVYSPLRIGATYAVRGRIVSAERKRGNRTGVFDIVGYRLELHDVDGRLAASCTNSIIFPRRGL</sequence>
<dbReference type="AlphaFoldDB" id="A0AAE3ZHE6"/>
<evidence type="ECO:0008006" key="3">
    <source>
        <dbReference type="Google" id="ProtNLM"/>
    </source>
</evidence>
<dbReference type="RefSeq" id="WP_310276941.1">
    <property type="nucleotide sequence ID" value="NZ_JAVDXW010000001.1"/>
</dbReference>
<evidence type="ECO:0000313" key="2">
    <source>
        <dbReference type="Proteomes" id="UP001180845"/>
    </source>
</evidence>
<proteinExistence type="predicted"/>
<gene>
    <name evidence="1" type="ORF">JOF55_004157</name>
</gene>
<keyword evidence="2" id="KW-1185">Reference proteome</keyword>